<gene>
    <name evidence="1" type="ORF">SAMN05421820_104258</name>
</gene>
<dbReference type="Proteomes" id="UP000183200">
    <property type="component" value="Unassembled WGS sequence"/>
</dbReference>
<evidence type="ECO:0008006" key="3">
    <source>
        <dbReference type="Google" id="ProtNLM"/>
    </source>
</evidence>
<protein>
    <recommendedName>
        <fullName evidence="3">FAS1 domain-containing protein</fullName>
    </recommendedName>
</protein>
<evidence type="ECO:0000313" key="2">
    <source>
        <dbReference type="Proteomes" id="UP000183200"/>
    </source>
</evidence>
<proteinExistence type="predicted"/>
<accession>A0A1G9URN0</accession>
<organism evidence="1 2">
    <name type="scientific">Pedobacter steynii</name>
    <dbReference type="NCBI Taxonomy" id="430522"/>
    <lineage>
        <taxon>Bacteria</taxon>
        <taxon>Pseudomonadati</taxon>
        <taxon>Bacteroidota</taxon>
        <taxon>Sphingobacteriia</taxon>
        <taxon>Sphingobacteriales</taxon>
        <taxon>Sphingobacteriaceae</taxon>
        <taxon>Pedobacter</taxon>
    </lineage>
</organism>
<name>A0A1G9URN0_9SPHI</name>
<dbReference type="Gene3D" id="2.30.180.10">
    <property type="entry name" value="FAS1 domain"/>
    <property type="match status" value="1"/>
</dbReference>
<dbReference type="EMBL" id="FNGY01000004">
    <property type="protein sequence ID" value="SDM62569.1"/>
    <property type="molecule type" value="Genomic_DNA"/>
</dbReference>
<keyword evidence="2" id="KW-1185">Reference proteome</keyword>
<sequence length="257" mass="28848">MTIGQAVVGSNTIKMNKMKNLMNKTFLLFGFGLFFCIAGCKRDEYYIDGGKADANFNGSMLEYLKAKPVPFDTIASIVKLAGMEEVFNKEDITFFAPTDYEVKEMIGSVRRVGTLNWQLYRGGKDTVRTLADIDGAIWAKYLQRHIFKGVKKLSDYPQYDPNLVAVYPGQYYYSYNNSVARIGVIYGEVGGVKYIGYRQLTIAYIPDISNPDQSSFFNYKIASSDIKPKNGVVHSLQLYGEGFGLGSYAMINDILSR</sequence>
<dbReference type="AlphaFoldDB" id="A0A1G9URN0"/>
<dbReference type="InterPro" id="IPR036378">
    <property type="entry name" value="FAS1_dom_sf"/>
</dbReference>
<dbReference type="SUPFAM" id="SSF82153">
    <property type="entry name" value="FAS1 domain"/>
    <property type="match status" value="1"/>
</dbReference>
<evidence type="ECO:0000313" key="1">
    <source>
        <dbReference type="EMBL" id="SDM62569.1"/>
    </source>
</evidence>
<reference evidence="2" key="1">
    <citation type="submission" date="2016-10" db="EMBL/GenBank/DDBJ databases">
        <authorList>
            <person name="Varghese N."/>
            <person name="Submissions S."/>
        </authorList>
    </citation>
    <scope>NUCLEOTIDE SEQUENCE [LARGE SCALE GENOMIC DNA]</scope>
    <source>
        <strain evidence="2">DSM 19110</strain>
    </source>
</reference>